<dbReference type="GO" id="GO:1990904">
    <property type="term" value="C:ribonucleoprotein complex"/>
    <property type="evidence" value="ECO:0007669"/>
    <property type="project" value="UniProtKB-KW"/>
</dbReference>
<dbReference type="SUPFAM" id="SSF55658">
    <property type="entry name" value="L9 N-domain-like"/>
    <property type="match status" value="1"/>
</dbReference>
<dbReference type="NCBIfam" id="TIGR00158">
    <property type="entry name" value="L9"/>
    <property type="match status" value="1"/>
</dbReference>
<evidence type="ECO:0000259" key="8">
    <source>
        <dbReference type="PROSITE" id="PS00651"/>
    </source>
</evidence>
<evidence type="ECO:0000256" key="4">
    <source>
        <dbReference type="ARBA" id="ARBA00022980"/>
    </source>
</evidence>
<evidence type="ECO:0000256" key="1">
    <source>
        <dbReference type="ARBA" id="ARBA00010605"/>
    </source>
</evidence>
<dbReference type="Proteomes" id="UP000051213">
    <property type="component" value="Unassembled WGS sequence"/>
</dbReference>
<comment type="similarity">
    <text evidence="1 7">Belongs to the bacterial ribosomal protein bL9 family.</text>
</comment>
<keyword evidence="5 7" id="KW-0687">Ribonucleoprotein</keyword>
<dbReference type="EMBL" id="LICA01000232">
    <property type="protein sequence ID" value="KRO93611.1"/>
    <property type="molecule type" value="Genomic_DNA"/>
</dbReference>
<dbReference type="GO" id="GO:0005840">
    <property type="term" value="C:ribosome"/>
    <property type="evidence" value="ECO:0007669"/>
    <property type="project" value="UniProtKB-KW"/>
</dbReference>
<sequence length="149" mass="15763">MQVILLEKIGNIGNIGDRANVKAGFGRNYLIPQGKAVFATDKNIAEFELRRAGLEARAADKLGEAQIRADKLKAVGVITISAIAGDEGKLFGSVGARELEEAIVAAGGDVTKNEISLPEGPLRHVGEFNVEVQLHADITETMTVVIEAA</sequence>
<dbReference type="GO" id="GO:0019843">
    <property type="term" value="F:rRNA binding"/>
    <property type="evidence" value="ECO:0007669"/>
    <property type="project" value="UniProtKB-UniRule"/>
</dbReference>
<feature type="domain" description="Ribosomal protein L9" evidence="8">
    <location>
        <begin position="13"/>
        <end position="40"/>
    </location>
</feature>
<keyword evidence="2 7" id="KW-0699">rRNA-binding</keyword>
<name>A0A0R2U8J9_9GAMM</name>
<evidence type="ECO:0000256" key="2">
    <source>
        <dbReference type="ARBA" id="ARBA00022730"/>
    </source>
</evidence>
<dbReference type="InterPro" id="IPR009027">
    <property type="entry name" value="Ribosomal_bL9/RNase_H1_N"/>
</dbReference>
<accession>A0A0R2U8J9</accession>
<evidence type="ECO:0000256" key="3">
    <source>
        <dbReference type="ARBA" id="ARBA00022884"/>
    </source>
</evidence>
<dbReference type="InterPro" id="IPR020069">
    <property type="entry name" value="Ribosomal_bL9_C"/>
</dbReference>
<dbReference type="AlphaFoldDB" id="A0A0R2U8J9"/>
<dbReference type="Pfam" id="PF03948">
    <property type="entry name" value="Ribosomal_L9_C"/>
    <property type="match status" value="1"/>
</dbReference>
<dbReference type="InterPro" id="IPR020594">
    <property type="entry name" value="Ribosomal_bL9_bac/chp"/>
</dbReference>
<evidence type="ECO:0000313" key="10">
    <source>
        <dbReference type="Proteomes" id="UP000051213"/>
    </source>
</evidence>
<dbReference type="Gene3D" id="3.40.5.10">
    <property type="entry name" value="Ribosomal protein L9, N-terminal domain"/>
    <property type="match status" value="1"/>
</dbReference>
<dbReference type="HAMAP" id="MF_00503">
    <property type="entry name" value="Ribosomal_bL9"/>
    <property type="match status" value="1"/>
</dbReference>
<keyword evidence="3 7" id="KW-0694">RNA-binding</keyword>
<evidence type="ECO:0000256" key="6">
    <source>
        <dbReference type="ARBA" id="ARBA00035292"/>
    </source>
</evidence>
<dbReference type="GO" id="GO:0003735">
    <property type="term" value="F:structural constituent of ribosome"/>
    <property type="evidence" value="ECO:0007669"/>
    <property type="project" value="InterPro"/>
</dbReference>
<evidence type="ECO:0000256" key="7">
    <source>
        <dbReference type="HAMAP-Rule" id="MF_00503"/>
    </source>
</evidence>
<protein>
    <recommendedName>
        <fullName evidence="6 7">Large ribosomal subunit protein bL9</fullName>
    </recommendedName>
</protein>
<evidence type="ECO:0000313" key="9">
    <source>
        <dbReference type="EMBL" id="KRO93611.1"/>
    </source>
</evidence>
<gene>
    <name evidence="7 9" type="primary">rplI</name>
    <name evidence="9" type="ORF">ABS24_09050</name>
</gene>
<proteinExistence type="inferred from homology"/>
<comment type="caution">
    <text evidence="9">The sequence shown here is derived from an EMBL/GenBank/DDBJ whole genome shotgun (WGS) entry which is preliminary data.</text>
</comment>
<dbReference type="Pfam" id="PF01281">
    <property type="entry name" value="Ribosomal_L9_N"/>
    <property type="match status" value="1"/>
</dbReference>
<dbReference type="InterPro" id="IPR036791">
    <property type="entry name" value="Ribosomal_bL9_C_sf"/>
</dbReference>
<dbReference type="PROSITE" id="PS00651">
    <property type="entry name" value="RIBOSOMAL_L9"/>
    <property type="match status" value="1"/>
</dbReference>
<dbReference type="InterPro" id="IPR000244">
    <property type="entry name" value="Ribosomal_bL9"/>
</dbReference>
<dbReference type="InterPro" id="IPR020070">
    <property type="entry name" value="Ribosomal_bL9_N"/>
</dbReference>
<organism evidence="9 10">
    <name type="scientific">SAR92 bacterium BACL26 MAG-121220-bin70</name>
    <dbReference type="NCBI Taxonomy" id="1655626"/>
    <lineage>
        <taxon>Bacteria</taxon>
        <taxon>Pseudomonadati</taxon>
        <taxon>Pseudomonadota</taxon>
        <taxon>Gammaproteobacteria</taxon>
        <taxon>Cellvibrionales</taxon>
        <taxon>Porticoccaceae</taxon>
        <taxon>SAR92 clade</taxon>
    </lineage>
</organism>
<comment type="function">
    <text evidence="7">Binds to the 23S rRNA.</text>
</comment>
<dbReference type="GO" id="GO:0006412">
    <property type="term" value="P:translation"/>
    <property type="evidence" value="ECO:0007669"/>
    <property type="project" value="UniProtKB-UniRule"/>
</dbReference>
<dbReference type="SUPFAM" id="SSF55653">
    <property type="entry name" value="Ribosomal protein L9 C-domain"/>
    <property type="match status" value="1"/>
</dbReference>
<dbReference type="InterPro" id="IPR036935">
    <property type="entry name" value="Ribosomal_bL9_N_sf"/>
</dbReference>
<dbReference type="Gene3D" id="3.10.430.100">
    <property type="entry name" value="Ribosomal protein L9, C-terminal domain"/>
    <property type="match status" value="1"/>
</dbReference>
<keyword evidence="4 7" id="KW-0689">Ribosomal protein</keyword>
<evidence type="ECO:0000256" key="5">
    <source>
        <dbReference type="ARBA" id="ARBA00023274"/>
    </source>
</evidence>
<reference evidence="9 10" key="1">
    <citation type="submission" date="2015-10" db="EMBL/GenBank/DDBJ databases">
        <title>Metagenome-Assembled Genomes uncover a global brackish microbiome.</title>
        <authorList>
            <person name="Hugerth L.W."/>
            <person name="Larsson J."/>
            <person name="Alneberg J."/>
            <person name="Lindh M.V."/>
            <person name="Legrand C."/>
            <person name="Pinhassi J."/>
            <person name="Andersson A.F."/>
        </authorList>
    </citation>
    <scope>NUCLEOTIDE SEQUENCE [LARGE SCALE GENOMIC DNA]</scope>
    <source>
        <strain evidence="9">BACL26 MAG-121220-bin70</strain>
    </source>
</reference>
<dbReference type="PANTHER" id="PTHR21368">
    <property type="entry name" value="50S RIBOSOMAL PROTEIN L9"/>
    <property type="match status" value="1"/>
</dbReference>